<evidence type="ECO:0000313" key="3">
    <source>
        <dbReference type="Proteomes" id="UP000675781"/>
    </source>
</evidence>
<evidence type="ECO:0000259" key="1">
    <source>
        <dbReference type="PROSITE" id="PS50995"/>
    </source>
</evidence>
<keyword evidence="3" id="KW-1185">Reference proteome</keyword>
<dbReference type="SUPFAM" id="SSF46785">
    <property type="entry name" value="Winged helix' DNA-binding domain"/>
    <property type="match status" value="1"/>
</dbReference>
<feature type="domain" description="HTH marR-type" evidence="1">
    <location>
        <begin position="1"/>
        <end position="140"/>
    </location>
</feature>
<protein>
    <submittedName>
        <fullName evidence="2">MarR family transcriptional regulator</fullName>
    </submittedName>
</protein>
<dbReference type="Gene3D" id="1.10.287.100">
    <property type="match status" value="1"/>
</dbReference>
<accession>A0A941EYM8</accession>
<dbReference type="EMBL" id="JAGSOG010000487">
    <property type="protein sequence ID" value="MBR7839556.1"/>
    <property type="molecule type" value="Genomic_DNA"/>
</dbReference>
<dbReference type="SMART" id="SM00347">
    <property type="entry name" value="HTH_MARR"/>
    <property type="match status" value="1"/>
</dbReference>
<comment type="caution">
    <text evidence="2">The sequence shown here is derived from an EMBL/GenBank/DDBJ whole genome shotgun (WGS) entry which is preliminary data.</text>
</comment>
<dbReference type="PROSITE" id="PS50995">
    <property type="entry name" value="HTH_MARR_2"/>
    <property type="match status" value="1"/>
</dbReference>
<reference evidence="2" key="1">
    <citation type="submission" date="2021-04" db="EMBL/GenBank/DDBJ databases">
        <title>Genome based classification of Actinospica acidithermotolerans sp. nov., an actinobacterium isolated from an Indonesian hot spring.</title>
        <authorList>
            <person name="Kusuma A.B."/>
            <person name="Putra K.E."/>
            <person name="Nafisah S."/>
            <person name="Loh J."/>
            <person name="Nouioui I."/>
            <person name="Goodfellow M."/>
        </authorList>
    </citation>
    <scope>NUCLEOTIDE SEQUENCE</scope>
    <source>
        <strain evidence="2">CSCA 57</strain>
    </source>
</reference>
<proteinExistence type="predicted"/>
<evidence type="ECO:0000313" key="2">
    <source>
        <dbReference type="EMBL" id="MBR7839556.1"/>
    </source>
</evidence>
<dbReference type="PANTHER" id="PTHR39515">
    <property type="entry name" value="CONSERVED PROTEIN"/>
    <property type="match status" value="1"/>
</dbReference>
<name>A0A941EYM8_9ACTN</name>
<dbReference type="Pfam" id="PF12802">
    <property type="entry name" value="MarR_2"/>
    <property type="match status" value="1"/>
</dbReference>
<dbReference type="InterPro" id="IPR036388">
    <property type="entry name" value="WH-like_DNA-bd_sf"/>
</dbReference>
<organism evidence="2 3">
    <name type="scientific">Actinospica durhamensis</name>
    <dbReference type="NCBI Taxonomy" id="1508375"/>
    <lineage>
        <taxon>Bacteria</taxon>
        <taxon>Bacillati</taxon>
        <taxon>Actinomycetota</taxon>
        <taxon>Actinomycetes</taxon>
        <taxon>Catenulisporales</taxon>
        <taxon>Actinospicaceae</taxon>
        <taxon>Actinospica</taxon>
    </lineage>
</organism>
<sequence>MDEVEVRTLQSHLGKLHKRLARGLPPLDGVSRSATRVLSAAVASAGTEEGAQPGRIAEAIGMTTSNVAAALRELEQEGYVARRRAPDDGRRIAVVLTERGKHALAAHRALRAHGLREAIEAVLTTDEQAQLTAVIPLIGRVSAALEGAE</sequence>
<dbReference type="PRINTS" id="PR00598">
    <property type="entry name" value="HTHMARR"/>
</dbReference>
<dbReference type="Gene3D" id="1.10.10.10">
    <property type="entry name" value="Winged helix-like DNA-binding domain superfamily/Winged helix DNA-binding domain"/>
    <property type="match status" value="1"/>
</dbReference>
<dbReference type="RefSeq" id="WP_212533984.1">
    <property type="nucleotide sequence ID" value="NZ_JAGSOG010000487.1"/>
</dbReference>
<dbReference type="AlphaFoldDB" id="A0A941EYM8"/>
<dbReference type="GO" id="GO:0003700">
    <property type="term" value="F:DNA-binding transcription factor activity"/>
    <property type="evidence" value="ECO:0007669"/>
    <property type="project" value="InterPro"/>
</dbReference>
<dbReference type="PANTHER" id="PTHR39515:SF2">
    <property type="entry name" value="HTH-TYPE TRANSCRIPTIONAL REGULATOR RV0880"/>
    <property type="match status" value="1"/>
</dbReference>
<gene>
    <name evidence="2" type="ORF">KDL01_40250</name>
</gene>
<dbReference type="InterPro" id="IPR052526">
    <property type="entry name" value="HTH-type_Bedaq_tolerance"/>
</dbReference>
<dbReference type="Proteomes" id="UP000675781">
    <property type="component" value="Unassembled WGS sequence"/>
</dbReference>
<dbReference type="InterPro" id="IPR000835">
    <property type="entry name" value="HTH_MarR-typ"/>
</dbReference>
<dbReference type="InterPro" id="IPR036390">
    <property type="entry name" value="WH_DNA-bd_sf"/>
</dbReference>